<protein>
    <submittedName>
        <fullName evidence="1">Uncharacterized protein</fullName>
    </submittedName>
</protein>
<proteinExistence type="predicted"/>
<evidence type="ECO:0000313" key="1">
    <source>
        <dbReference type="EMBL" id="VEL28283.1"/>
    </source>
</evidence>
<comment type="caution">
    <text evidence="1">The sequence shown here is derived from an EMBL/GenBank/DDBJ whole genome shotgun (WGS) entry which is preliminary data.</text>
</comment>
<keyword evidence="2" id="KW-1185">Reference proteome</keyword>
<accession>A0A3S5ATV4</accession>
<dbReference type="EMBL" id="CAAALY010093837">
    <property type="protein sequence ID" value="VEL28283.1"/>
    <property type="molecule type" value="Genomic_DNA"/>
</dbReference>
<sequence>MPDLSRALLFNACMNVHAFTMTDSDLQVAILEKSCCR</sequence>
<evidence type="ECO:0000313" key="2">
    <source>
        <dbReference type="Proteomes" id="UP000784294"/>
    </source>
</evidence>
<gene>
    <name evidence="1" type="ORF">PXEA_LOCUS21723</name>
</gene>
<reference evidence="1" key="1">
    <citation type="submission" date="2018-11" db="EMBL/GenBank/DDBJ databases">
        <authorList>
            <consortium name="Pathogen Informatics"/>
        </authorList>
    </citation>
    <scope>NUCLEOTIDE SEQUENCE</scope>
</reference>
<dbReference type="Proteomes" id="UP000784294">
    <property type="component" value="Unassembled WGS sequence"/>
</dbReference>
<organism evidence="1 2">
    <name type="scientific">Protopolystoma xenopodis</name>
    <dbReference type="NCBI Taxonomy" id="117903"/>
    <lineage>
        <taxon>Eukaryota</taxon>
        <taxon>Metazoa</taxon>
        <taxon>Spiralia</taxon>
        <taxon>Lophotrochozoa</taxon>
        <taxon>Platyhelminthes</taxon>
        <taxon>Monogenea</taxon>
        <taxon>Polyopisthocotylea</taxon>
        <taxon>Polystomatidea</taxon>
        <taxon>Polystomatidae</taxon>
        <taxon>Protopolystoma</taxon>
    </lineage>
</organism>
<dbReference type="AlphaFoldDB" id="A0A3S5ATV4"/>
<name>A0A3S5ATV4_9PLAT</name>